<dbReference type="InterPro" id="IPR002902">
    <property type="entry name" value="GNK2"/>
</dbReference>
<evidence type="ECO:0000256" key="2">
    <source>
        <dbReference type="ARBA" id="ARBA00022525"/>
    </source>
</evidence>
<evidence type="ECO:0000313" key="7">
    <source>
        <dbReference type="EMBL" id="GFQ05535.1"/>
    </source>
</evidence>
<dbReference type="InterPro" id="IPR050581">
    <property type="entry name" value="CRR_secretory_protein"/>
</dbReference>
<dbReference type="OrthoDB" id="911609at2759"/>
<feature type="domain" description="Gnk2-homologous" evidence="6">
    <location>
        <begin position="121"/>
        <end position="232"/>
    </location>
</feature>
<evidence type="ECO:0000259" key="6">
    <source>
        <dbReference type="PROSITE" id="PS51473"/>
    </source>
</evidence>
<evidence type="ECO:0000256" key="1">
    <source>
        <dbReference type="ARBA" id="ARBA00004613"/>
    </source>
</evidence>
<evidence type="ECO:0000256" key="3">
    <source>
        <dbReference type="ARBA" id="ARBA00022729"/>
    </source>
</evidence>
<dbReference type="PANTHER" id="PTHR32411">
    <property type="entry name" value="CYSTEINE-RICH REPEAT SECRETORY PROTEIN 38-RELATED"/>
    <property type="match status" value="1"/>
</dbReference>
<evidence type="ECO:0000256" key="5">
    <source>
        <dbReference type="ARBA" id="ARBA00038515"/>
    </source>
</evidence>
<dbReference type="Gene3D" id="3.30.430.20">
    <property type="entry name" value="Gnk2 domain, C-X8-C-X2-C motif"/>
    <property type="match status" value="2"/>
</dbReference>
<gene>
    <name evidence="7" type="ORF">PHJA_002697600</name>
</gene>
<name>A0A830DAD1_9LAMI</name>
<dbReference type="Pfam" id="PF01657">
    <property type="entry name" value="Stress-antifung"/>
    <property type="match status" value="2"/>
</dbReference>
<dbReference type="PROSITE" id="PS51473">
    <property type="entry name" value="GNK2"/>
    <property type="match status" value="2"/>
</dbReference>
<comment type="caution">
    <text evidence="7">The sequence shown here is derived from an EMBL/GenBank/DDBJ whole genome shotgun (WGS) entry which is preliminary data.</text>
</comment>
<keyword evidence="3" id="KW-0732">Signal</keyword>
<keyword evidence="8" id="KW-1185">Reference proteome</keyword>
<keyword evidence="2" id="KW-0964">Secreted</keyword>
<accession>A0A830DAD1</accession>
<comment type="similarity">
    <text evidence="5">Belongs to the cysteine-rich repeat secretory protein family.</text>
</comment>
<dbReference type="FunFam" id="3.30.430.20:FF:000002">
    <property type="entry name" value="Cysteine-rich receptor-like protein kinase 10"/>
    <property type="match status" value="1"/>
</dbReference>
<dbReference type="EMBL" id="BMAC01001083">
    <property type="protein sequence ID" value="GFQ05535.1"/>
    <property type="molecule type" value="Genomic_DNA"/>
</dbReference>
<reference evidence="7" key="1">
    <citation type="submission" date="2020-07" db="EMBL/GenBank/DDBJ databases">
        <title>Ethylene signaling mediates host invasion by parasitic plants.</title>
        <authorList>
            <person name="Yoshida S."/>
        </authorList>
    </citation>
    <scope>NUCLEOTIDE SEQUENCE</scope>
    <source>
        <strain evidence="7">Okayama</strain>
    </source>
</reference>
<dbReference type="AlphaFoldDB" id="A0A830DAD1"/>
<evidence type="ECO:0000313" key="8">
    <source>
        <dbReference type="Proteomes" id="UP000653305"/>
    </source>
</evidence>
<proteinExistence type="inferred from homology"/>
<dbReference type="Proteomes" id="UP000653305">
    <property type="component" value="Unassembled WGS sequence"/>
</dbReference>
<feature type="domain" description="Gnk2-homologous" evidence="6">
    <location>
        <begin position="9"/>
        <end position="115"/>
    </location>
</feature>
<dbReference type="InterPro" id="IPR038408">
    <property type="entry name" value="GNK2_sf"/>
</dbReference>
<protein>
    <submittedName>
        <fullName evidence="7">Cysteine-rich repeat secretory protein 38</fullName>
    </submittedName>
</protein>
<keyword evidence="4" id="KW-0677">Repeat</keyword>
<dbReference type="PANTHER" id="PTHR32411:SF43">
    <property type="entry name" value="CYSTEINE-RICH REPEAT SECRETORY PROTEIN 38"/>
    <property type="match status" value="1"/>
</dbReference>
<dbReference type="GO" id="GO:0005576">
    <property type="term" value="C:extracellular region"/>
    <property type="evidence" value="ECO:0007669"/>
    <property type="project" value="UniProtKB-SubCell"/>
</dbReference>
<organism evidence="7 8">
    <name type="scientific">Phtheirospermum japonicum</name>
    <dbReference type="NCBI Taxonomy" id="374723"/>
    <lineage>
        <taxon>Eukaryota</taxon>
        <taxon>Viridiplantae</taxon>
        <taxon>Streptophyta</taxon>
        <taxon>Embryophyta</taxon>
        <taxon>Tracheophyta</taxon>
        <taxon>Spermatophyta</taxon>
        <taxon>Magnoliopsida</taxon>
        <taxon>eudicotyledons</taxon>
        <taxon>Gunneridae</taxon>
        <taxon>Pentapetalae</taxon>
        <taxon>asterids</taxon>
        <taxon>lamiids</taxon>
        <taxon>Lamiales</taxon>
        <taxon>Orobanchaceae</taxon>
        <taxon>Orobanchaceae incertae sedis</taxon>
        <taxon>Phtheirospermum</taxon>
    </lineage>
</organism>
<comment type="subcellular location">
    <subcellularLocation>
        <location evidence="1">Secreted</location>
    </subcellularLocation>
</comment>
<sequence>MNIVPIDGNNYLASNCLPGTYTPGRDNYTQSLAYTFDDLRANAPNNTGFRNASWAEDPHNRAYGLALCRGDVSPDECGGCLANATIEVNSNNCPNRRGAIIWGNLCLLKYSDQPFFGIIDTDNRYYAYNNDYASSAGQTKTFTNTTRDLLNDLVKEAVSDKTARVPMFANGNVTYGNETVYGMVQCTRDLSAKNCTTCLDDAIEYLPKCCFPKVGARVFYGSCVLRYEIYPFLN</sequence>
<evidence type="ECO:0000256" key="4">
    <source>
        <dbReference type="ARBA" id="ARBA00022737"/>
    </source>
</evidence>
<dbReference type="CDD" id="cd23509">
    <property type="entry name" value="Gnk2-like"/>
    <property type="match status" value="2"/>
</dbReference>